<organism evidence="2 3">
    <name type="scientific">Ilex paraguariensis</name>
    <name type="common">yerba mate</name>
    <dbReference type="NCBI Taxonomy" id="185542"/>
    <lineage>
        <taxon>Eukaryota</taxon>
        <taxon>Viridiplantae</taxon>
        <taxon>Streptophyta</taxon>
        <taxon>Embryophyta</taxon>
        <taxon>Tracheophyta</taxon>
        <taxon>Spermatophyta</taxon>
        <taxon>Magnoliopsida</taxon>
        <taxon>eudicotyledons</taxon>
        <taxon>Gunneridae</taxon>
        <taxon>Pentapetalae</taxon>
        <taxon>asterids</taxon>
        <taxon>campanulids</taxon>
        <taxon>Aquifoliales</taxon>
        <taxon>Aquifoliaceae</taxon>
        <taxon>Ilex</taxon>
    </lineage>
</organism>
<dbReference type="Proteomes" id="UP001642360">
    <property type="component" value="Unassembled WGS sequence"/>
</dbReference>
<accession>A0ABC8RAM3</accession>
<keyword evidence="3" id="KW-1185">Reference proteome</keyword>
<evidence type="ECO:0000313" key="3">
    <source>
        <dbReference type="Proteomes" id="UP001642360"/>
    </source>
</evidence>
<evidence type="ECO:0000256" key="1">
    <source>
        <dbReference type="SAM" id="MobiDB-lite"/>
    </source>
</evidence>
<comment type="caution">
    <text evidence="2">The sequence shown here is derived from an EMBL/GenBank/DDBJ whole genome shotgun (WGS) entry which is preliminary data.</text>
</comment>
<dbReference type="AlphaFoldDB" id="A0ABC8RAM3"/>
<name>A0ABC8RAM3_9AQUA</name>
<proteinExistence type="predicted"/>
<gene>
    <name evidence="2" type="ORF">ILEXP_LOCUS7108</name>
</gene>
<sequence>MVSSMEKSEEPRGISMDQEVIHDGVKIVEGDGGSKAHTRRTLGEAGEMLGDNSSTGRDLVGGARNGGGLVGGALGTEVGGAQGVKACVPSGGGDLNALGNIGEGSNTVGNSRKHAGKIIF</sequence>
<reference evidence="2 3" key="1">
    <citation type="submission" date="2024-02" db="EMBL/GenBank/DDBJ databases">
        <authorList>
            <person name="Vignale AGUSTIN F."/>
            <person name="Sosa J E."/>
            <person name="Modenutti C."/>
        </authorList>
    </citation>
    <scope>NUCLEOTIDE SEQUENCE [LARGE SCALE GENOMIC DNA]</scope>
</reference>
<dbReference type="EMBL" id="CAUOFW020000981">
    <property type="protein sequence ID" value="CAK9139708.1"/>
    <property type="molecule type" value="Genomic_DNA"/>
</dbReference>
<evidence type="ECO:0000313" key="2">
    <source>
        <dbReference type="EMBL" id="CAK9139708.1"/>
    </source>
</evidence>
<protein>
    <submittedName>
        <fullName evidence="2">Uncharacterized protein</fullName>
    </submittedName>
</protein>
<feature type="region of interest" description="Disordered" evidence="1">
    <location>
        <begin position="43"/>
        <end position="62"/>
    </location>
</feature>